<proteinExistence type="predicted"/>
<organism evidence="1 2">
    <name type="scientific">Rickenella mellea</name>
    <dbReference type="NCBI Taxonomy" id="50990"/>
    <lineage>
        <taxon>Eukaryota</taxon>
        <taxon>Fungi</taxon>
        <taxon>Dikarya</taxon>
        <taxon>Basidiomycota</taxon>
        <taxon>Agaricomycotina</taxon>
        <taxon>Agaricomycetes</taxon>
        <taxon>Hymenochaetales</taxon>
        <taxon>Rickenellaceae</taxon>
        <taxon>Rickenella</taxon>
    </lineage>
</organism>
<reference evidence="1 2" key="1">
    <citation type="submission" date="2018-06" db="EMBL/GenBank/DDBJ databases">
        <title>A transcriptomic atlas of mushroom development highlights an independent origin of complex multicellularity.</title>
        <authorList>
            <consortium name="DOE Joint Genome Institute"/>
            <person name="Krizsan K."/>
            <person name="Almasi E."/>
            <person name="Merenyi Z."/>
            <person name="Sahu N."/>
            <person name="Viragh M."/>
            <person name="Koszo T."/>
            <person name="Mondo S."/>
            <person name="Kiss B."/>
            <person name="Balint B."/>
            <person name="Kues U."/>
            <person name="Barry K."/>
            <person name="Hegedus J.C."/>
            <person name="Henrissat B."/>
            <person name="Johnson J."/>
            <person name="Lipzen A."/>
            <person name="Ohm R."/>
            <person name="Nagy I."/>
            <person name="Pangilinan J."/>
            <person name="Yan J."/>
            <person name="Xiong Y."/>
            <person name="Grigoriev I.V."/>
            <person name="Hibbett D.S."/>
            <person name="Nagy L.G."/>
        </authorList>
    </citation>
    <scope>NUCLEOTIDE SEQUENCE [LARGE SCALE GENOMIC DNA]</scope>
    <source>
        <strain evidence="1 2">SZMC22713</strain>
    </source>
</reference>
<protein>
    <submittedName>
        <fullName evidence="1">Uncharacterized protein</fullName>
    </submittedName>
</protein>
<dbReference type="InterPro" id="IPR032675">
    <property type="entry name" value="LRR_dom_sf"/>
</dbReference>
<gene>
    <name evidence="1" type="ORF">BD410DRAFT_191451</name>
</gene>
<dbReference type="Proteomes" id="UP000294933">
    <property type="component" value="Unassembled WGS sequence"/>
</dbReference>
<dbReference type="Gene3D" id="1.20.1280.50">
    <property type="match status" value="1"/>
</dbReference>
<sequence length="433" mass="48732">MRNGLVFDSGVCTKMSIVATETDSSKARLHGQAAPILLIPCEITSEIFQHCLPEDGFPRPSVKCAPTQLSRVCSTWHNLAIRTPRLWPKIFLCTSPQDGGDPKRSLTAISHVKALEVWMTRATPFLLSVHLRYPTLPRLPTSEFQLGKLPPVFCVIVDNAARWKDINLSLPQDYLSFAWSLTQQNASNLKSIYLEDTSIPMFGHPLESGSDVVLNADTAESLSTLSVRASILYTSRKPAPFVGLRTLSLKHSSPRNCLHLLKYCPVLESLNLHFFELAEAHILHLTSPILLPQLRDFHLSHTGYGEHGISFFPESLCGEVGALLDNFELPNLREFYLWVTVGSYMRYYHPELPSDYLSRLIIRSNCSLTTLELRNPHMETRSIVECLQLSPDLKDLGIPADEELERQVTQIMPGLQSLRIFSDRQDENKVSIS</sequence>
<accession>A0A4Y7PHQ4</accession>
<dbReference type="VEuPathDB" id="FungiDB:BD410DRAFT_191451"/>
<evidence type="ECO:0000313" key="2">
    <source>
        <dbReference type="Proteomes" id="UP000294933"/>
    </source>
</evidence>
<name>A0A4Y7PHQ4_9AGAM</name>
<dbReference type="EMBL" id="ML170327">
    <property type="protein sequence ID" value="TDL14548.1"/>
    <property type="molecule type" value="Genomic_DNA"/>
</dbReference>
<dbReference type="OrthoDB" id="2269034at2759"/>
<evidence type="ECO:0000313" key="1">
    <source>
        <dbReference type="EMBL" id="TDL14548.1"/>
    </source>
</evidence>
<dbReference type="Gene3D" id="3.80.10.10">
    <property type="entry name" value="Ribonuclease Inhibitor"/>
    <property type="match status" value="1"/>
</dbReference>
<dbReference type="SUPFAM" id="SSF52047">
    <property type="entry name" value="RNI-like"/>
    <property type="match status" value="1"/>
</dbReference>
<keyword evidence="2" id="KW-1185">Reference proteome</keyword>
<dbReference type="AlphaFoldDB" id="A0A4Y7PHQ4"/>
<dbReference type="STRING" id="50990.A0A4Y7PHQ4"/>